<accession>A0A485M6T1</accession>
<dbReference type="AlphaFoldDB" id="A0A485M6T1"/>
<reference evidence="1" key="1">
    <citation type="submission" date="2019-03" db="EMBL/GenBank/DDBJ databases">
        <authorList>
            <person name="Hao L."/>
        </authorList>
    </citation>
    <scope>NUCLEOTIDE SEQUENCE</scope>
</reference>
<proteinExistence type="predicted"/>
<protein>
    <submittedName>
        <fullName evidence="1">Uncharacterized protein</fullName>
    </submittedName>
</protein>
<organism evidence="1">
    <name type="scientific">anaerobic digester metagenome</name>
    <dbReference type="NCBI Taxonomy" id="1263854"/>
    <lineage>
        <taxon>unclassified sequences</taxon>
        <taxon>metagenomes</taxon>
        <taxon>ecological metagenomes</taxon>
    </lineage>
</organism>
<gene>
    <name evidence="1" type="ORF">SCFA_810011</name>
</gene>
<sequence>MEHTIGSVDKERLKVLLEPYIPKNIITDMFENRILTDLWDVLYAAVDYYTGGEDEALEAVRNERVESVDDLLDKLRWWGKSAESPLDIERIKEVLEPYLPEDIIDEALEGEEIGDYKDLLNIAVEYFTDSDRRALDSIKEVEISSLDDLLDHIRWWYNATESPDAWYDPVEGKWYSPDENYEENYGESDYGGVDLHVRDEEMGEEEE</sequence>
<dbReference type="EMBL" id="CAADRM010000149">
    <property type="protein sequence ID" value="VFU18363.1"/>
    <property type="molecule type" value="Genomic_DNA"/>
</dbReference>
<evidence type="ECO:0000313" key="1">
    <source>
        <dbReference type="EMBL" id="VFU18363.1"/>
    </source>
</evidence>
<name>A0A485M6T1_9ZZZZ</name>